<dbReference type="GO" id="GO:0005776">
    <property type="term" value="C:autophagosome"/>
    <property type="evidence" value="ECO:0007669"/>
    <property type="project" value="TreeGrafter"/>
</dbReference>
<evidence type="ECO:0000256" key="2">
    <source>
        <dbReference type="ARBA" id="ARBA00022741"/>
    </source>
</evidence>
<keyword evidence="1" id="KW-0808">Transferase</keyword>
<evidence type="ECO:0000256" key="1">
    <source>
        <dbReference type="ARBA" id="ARBA00022679"/>
    </source>
</evidence>
<protein>
    <submittedName>
        <fullName evidence="6">Serine/threonine protein kinase</fullName>
    </submittedName>
</protein>
<keyword evidence="6" id="KW-0723">Serine/threonine-protein kinase</keyword>
<dbReference type="PANTHER" id="PTHR24348">
    <property type="entry name" value="SERINE/THREONINE-PROTEIN KINASE UNC-51-RELATED"/>
    <property type="match status" value="1"/>
</dbReference>
<keyword evidence="2" id="KW-0547">Nucleotide-binding</keyword>
<dbReference type="Gene3D" id="1.10.510.10">
    <property type="entry name" value="Transferase(Phosphotransferase) domain 1"/>
    <property type="match status" value="1"/>
</dbReference>
<dbReference type="InterPro" id="IPR011009">
    <property type="entry name" value="Kinase-like_dom_sf"/>
</dbReference>
<feature type="domain" description="Protein kinase" evidence="5">
    <location>
        <begin position="13"/>
        <end position="286"/>
    </location>
</feature>
<dbReference type="PROSITE" id="PS50011">
    <property type="entry name" value="PROTEIN_KINASE_DOM"/>
    <property type="match status" value="1"/>
</dbReference>
<evidence type="ECO:0000313" key="6">
    <source>
        <dbReference type="EMBL" id="NOI80561.1"/>
    </source>
</evidence>
<keyword evidence="4" id="KW-0067">ATP-binding</keyword>
<dbReference type="InterPro" id="IPR045269">
    <property type="entry name" value="Atg1-like"/>
</dbReference>
<keyword evidence="3 6" id="KW-0418">Kinase</keyword>
<dbReference type="GO" id="GO:0005524">
    <property type="term" value="F:ATP binding"/>
    <property type="evidence" value="ECO:0007669"/>
    <property type="project" value="UniProtKB-KW"/>
</dbReference>
<dbReference type="GO" id="GO:0034045">
    <property type="term" value="C:phagophore assembly site membrane"/>
    <property type="evidence" value="ECO:0007669"/>
    <property type="project" value="TreeGrafter"/>
</dbReference>
<evidence type="ECO:0000259" key="5">
    <source>
        <dbReference type="PROSITE" id="PS50011"/>
    </source>
</evidence>
<gene>
    <name evidence="6" type="ORF">F0237_07790</name>
</gene>
<dbReference type="CDD" id="cd14014">
    <property type="entry name" value="STKc_PknB_like"/>
    <property type="match status" value="1"/>
</dbReference>
<dbReference type="InterPro" id="IPR008271">
    <property type="entry name" value="Ser/Thr_kinase_AS"/>
</dbReference>
<organism evidence="6 7">
    <name type="scientific">Vibrio tubiashii</name>
    <dbReference type="NCBI Taxonomy" id="29498"/>
    <lineage>
        <taxon>Bacteria</taxon>
        <taxon>Pseudomonadati</taxon>
        <taxon>Pseudomonadota</taxon>
        <taxon>Gammaproteobacteria</taxon>
        <taxon>Vibrionales</taxon>
        <taxon>Vibrionaceae</taxon>
        <taxon>Vibrio</taxon>
        <taxon>Vibrio oreintalis group</taxon>
    </lineage>
</organism>
<sequence>MKIAPNTLIGERYVVLEHVGAGGMQDVYRAKDNFLGGEVALKTPQPGQKTRRFQASAVIAGKVNHHNVAKTLDYFEENSEVYLVEEFVNGQTLEDKIQHRDFLDPHLAARTLHLLAKGIRASHLQGVIHRDLKPSNIMVDSSAGIEELKITDFGIATFTEEVFNEEAQSGDITRSTSGTVKGALPFMAPEMMFRKKGDQLTCALDIWSIGAMMFKLMTGEYPFGVYLEAAVNVKNQERLDWPAFMTANAQFAPISRELQGIVDSCLEYDPAQRPTANDLVKMCQNLCYQTSERYEATVYRLIQNGYSGFAENHDHDVFFSIHSLYGASRVPSGSKISYSKFPGHPKARAHPVIIEK</sequence>
<name>A0AAE5GQA5_9VIBR</name>
<proteinExistence type="predicted"/>
<evidence type="ECO:0000256" key="3">
    <source>
        <dbReference type="ARBA" id="ARBA00022777"/>
    </source>
</evidence>
<dbReference type="PANTHER" id="PTHR24348:SF22">
    <property type="entry name" value="NON-SPECIFIC SERINE_THREONINE PROTEIN KINASE"/>
    <property type="match status" value="1"/>
</dbReference>
<dbReference type="GO" id="GO:0005829">
    <property type="term" value="C:cytosol"/>
    <property type="evidence" value="ECO:0007669"/>
    <property type="project" value="TreeGrafter"/>
</dbReference>
<dbReference type="SMART" id="SM00220">
    <property type="entry name" value="S_TKc"/>
    <property type="match status" value="1"/>
</dbReference>
<comment type="caution">
    <text evidence="6">The sequence shown here is derived from an EMBL/GenBank/DDBJ whole genome shotgun (WGS) entry which is preliminary data.</text>
</comment>
<accession>A0AAE5GQA5</accession>
<dbReference type="Proteomes" id="UP000572722">
    <property type="component" value="Unassembled WGS sequence"/>
</dbReference>
<dbReference type="AlphaFoldDB" id="A0AAE5GQA5"/>
<dbReference type="GO" id="GO:0004674">
    <property type="term" value="F:protein serine/threonine kinase activity"/>
    <property type="evidence" value="ECO:0007669"/>
    <property type="project" value="UniProtKB-KW"/>
</dbReference>
<evidence type="ECO:0000256" key="4">
    <source>
        <dbReference type="ARBA" id="ARBA00022840"/>
    </source>
</evidence>
<dbReference type="Gene3D" id="3.30.200.20">
    <property type="entry name" value="Phosphorylase Kinase, domain 1"/>
    <property type="match status" value="1"/>
</dbReference>
<dbReference type="SUPFAM" id="SSF56112">
    <property type="entry name" value="Protein kinase-like (PK-like)"/>
    <property type="match status" value="1"/>
</dbReference>
<dbReference type="PROSITE" id="PS00108">
    <property type="entry name" value="PROTEIN_KINASE_ST"/>
    <property type="match status" value="1"/>
</dbReference>
<reference evidence="6 7" key="1">
    <citation type="submission" date="2019-08" db="EMBL/GenBank/DDBJ databases">
        <title>Draft genome sequencing and comparative genomics of hatchery-associated Vibrios.</title>
        <authorList>
            <person name="Kehlet-Delgado H."/>
            <person name="Mueller R.S."/>
        </authorList>
    </citation>
    <scope>NUCLEOTIDE SEQUENCE [LARGE SCALE GENOMIC DNA]</scope>
    <source>
        <strain evidence="6 7">01-65-5-1</strain>
    </source>
</reference>
<dbReference type="Pfam" id="PF00069">
    <property type="entry name" value="Pkinase"/>
    <property type="match status" value="1"/>
</dbReference>
<dbReference type="EMBL" id="VTXO01000002">
    <property type="protein sequence ID" value="NOI80561.1"/>
    <property type="molecule type" value="Genomic_DNA"/>
</dbReference>
<dbReference type="InterPro" id="IPR000719">
    <property type="entry name" value="Prot_kinase_dom"/>
</dbReference>
<dbReference type="GO" id="GO:0042594">
    <property type="term" value="P:response to starvation"/>
    <property type="evidence" value="ECO:0007669"/>
    <property type="project" value="TreeGrafter"/>
</dbReference>
<dbReference type="RefSeq" id="WP_171321160.1">
    <property type="nucleotide sequence ID" value="NZ_VTXO01000002.1"/>
</dbReference>
<evidence type="ECO:0000313" key="7">
    <source>
        <dbReference type="Proteomes" id="UP000572722"/>
    </source>
</evidence>